<feature type="transmembrane region" description="Helical" evidence="1">
    <location>
        <begin position="31"/>
        <end position="49"/>
    </location>
</feature>
<evidence type="ECO:0000313" key="3">
    <source>
        <dbReference type="Proteomes" id="UP000219897"/>
    </source>
</evidence>
<gene>
    <name evidence="2" type="ORF">CN495_07810</name>
</gene>
<proteinExistence type="predicted"/>
<accession>A0ABD6S770</accession>
<sequence length="158" mass="18464">MLLEKEKRTEKETPRFGVVDGMEDCMDGVKGLLLLCLLGSLVYWCFVMLDYGDFVEKREAITLEQSRKNVNIAEDLVEKEFKQDKKYFRLKSVSGNHEVYLHENTGYSWANKHLEAELELGREKYTLYFHTQKVKTEDEKIDIYEPVGVSKALKEQGE</sequence>
<organism evidence="2 3">
    <name type="scientific">Bacillus thuringiensis</name>
    <dbReference type="NCBI Taxonomy" id="1428"/>
    <lineage>
        <taxon>Bacteria</taxon>
        <taxon>Bacillati</taxon>
        <taxon>Bacillota</taxon>
        <taxon>Bacilli</taxon>
        <taxon>Bacillales</taxon>
        <taxon>Bacillaceae</taxon>
        <taxon>Bacillus</taxon>
        <taxon>Bacillus cereus group</taxon>
    </lineage>
</organism>
<dbReference type="Proteomes" id="UP000219897">
    <property type="component" value="Unassembled WGS sequence"/>
</dbReference>
<evidence type="ECO:0000256" key="1">
    <source>
        <dbReference type="SAM" id="Phobius"/>
    </source>
</evidence>
<protein>
    <submittedName>
        <fullName evidence="2">Uncharacterized protein</fullName>
    </submittedName>
</protein>
<reference evidence="2 3" key="1">
    <citation type="submission" date="2017-09" db="EMBL/GenBank/DDBJ databases">
        <title>Large-scale bioinformatics analysis of Bacillus genomes uncovers conserved roles of natural products in bacterial physiology.</title>
        <authorList>
            <consortium name="Agbiome Team Llc"/>
            <person name="Bleich R.M."/>
            <person name="Kirk G.J."/>
            <person name="Santa Maria K.C."/>
            <person name="Allen S.E."/>
            <person name="Farag S."/>
            <person name="Shank E.A."/>
            <person name="Bowers A."/>
        </authorList>
    </citation>
    <scope>NUCLEOTIDE SEQUENCE [LARGE SCALE GENOMIC DNA]</scope>
    <source>
        <strain evidence="2 3">AFS005140</strain>
    </source>
</reference>
<evidence type="ECO:0000313" key="2">
    <source>
        <dbReference type="EMBL" id="PER55650.1"/>
    </source>
</evidence>
<name>A0ABD6S770_BACTU</name>
<dbReference type="AlphaFoldDB" id="A0ABD6S770"/>
<comment type="caution">
    <text evidence="2">The sequence shown here is derived from an EMBL/GenBank/DDBJ whole genome shotgun (WGS) entry which is preliminary data.</text>
</comment>
<keyword evidence="1" id="KW-0472">Membrane</keyword>
<keyword evidence="1" id="KW-0812">Transmembrane</keyword>
<dbReference type="EMBL" id="NTYF01000023">
    <property type="protein sequence ID" value="PER55650.1"/>
    <property type="molecule type" value="Genomic_DNA"/>
</dbReference>
<dbReference type="RefSeq" id="WP_098316995.1">
    <property type="nucleotide sequence ID" value="NZ_NTYF01000023.1"/>
</dbReference>
<keyword evidence="1" id="KW-1133">Transmembrane helix</keyword>